<protein>
    <submittedName>
        <fullName evidence="3">PH domain-containing protein</fullName>
    </submittedName>
</protein>
<dbReference type="InterPro" id="IPR009589">
    <property type="entry name" value="PH_YyaB-like"/>
</dbReference>
<evidence type="ECO:0000313" key="4">
    <source>
        <dbReference type="Proteomes" id="UP001309448"/>
    </source>
</evidence>
<comment type="caution">
    <text evidence="3">The sequence shown here is derived from an EMBL/GenBank/DDBJ whole genome shotgun (WGS) entry which is preliminary data.</text>
</comment>
<evidence type="ECO:0000259" key="2">
    <source>
        <dbReference type="Pfam" id="PF06713"/>
    </source>
</evidence>
<organism evidence="3 4">
    <name type="scientific">Bacillus paramycoides</name>
    <dbReference type="NCBI Taxonomy" id="2026194"/>
    <lineage>
        <taxon>Bacteria</taxon>
        <taxon>Bacillati</taxon>
        <taxon>Bacillota</taxon>
        <taxon>Bacilli</taxon>
        <taxon>Bacillales</taxon>
        <taxon>Bacillaceae</taxon>
        <taxon>Bacillus</taxon>
        <taxon>Bacillus cereus group</taxon>
    </lineage>
</organism>
<reference evidence="3 4" key="1">
    <citation type="submission" date="2023-03" db="EMBL/GenBank/DDBJ databases">
        <title>Bacillus Genome Sequencing.</title>
        <authorList>
            <person name="Dunlap C."/>
        </authorList>
    </citation>
    <scope>NUCLEOTIDE SEQUENCE [LARGE SCALE GENOMIC DNA]</scope>
    <source>
        <strain evidence="3 4">B-615</strain>
    </source>
</reference>
<dbReference type="EMBL" id="JARMDB010000004">
    <property type="protein sequence ID" value="MED1565377.1"/>
    <property type="molecule type" value="Genomic_DNA"/>
</dbReference>
<keyword evidence="4" id="KW-1185">Reference proteome</keyword>
<keyword evidence="1" id="KW-0812">Transmembrane</keyword>
<evidence type="ECO:0000313" key="3">
    <source>
        <dbReference type="EMBL" id="MED1565377.1"/>
    </source>
</evidence>
<evidence type="ECO:0000256" key="1">
    <source>
        <dbReference type="SAM" id="Phobius"/>
    </source>
</evidence>
<feature type="transmembrane region" description="Helical" evidence="1">
    <location>
        <begin position="33"/>
        <end position="50"/>
    </location>
</feature>
<dbReference type="PROSITE" id="PS51257">
    <property type="entry name" value="PROKAR_LIPOPROTEIN"/>
    <property type="match status" value="1"/>
</dbReference>
<name>A0ABU6MR81_9BACI</name>
<proteinExistence type="predicted"/>
<gene>
    <name evidence="3" type="ORF">P4U88_05350</name>
</gene>
<accession>A0ABU6MR81</accession>
<keyword evidence="1" id="KW-0472">Membrane</keyword>
<feature type="transmembrane region" description="Helical" evidence="1">
    <location>
        <begin position="9"/>
        <end position="27"/>
    </location>
</feature>
<feature type="domain" description="Uncharacterized protein YyaB-like PH" evidence="2">
    <location>
        <begin position="52"/>
        <end position="125"/>
    </location>
</feature>
<dbReference type="Proteomes" id="UP001309448">
    <property type="component" value="Unassembled WGS sequence"/>
</dbReference>
<dbReference type="Pfam" id="PF06713">
    <property type="entry name" value="bPH_4"/>
    <property type="match status" value="1"/>
</dbReference>
<dbReference type="RefSeq" id="WP_327919259.1">
    <property type="nucleotide sequence ID" value="NZ_JARMDB010000004.1"/>
</dbReference>
<sequence>MEFPSKKDAWLYLVFIIALGACIAPIFAGREYFLMFFTIPLAMVLTWSWFTTKYIVEEEVIIIKSGPIKKRIFIKDIKKISNTKNPLAAYALSFDRLEILYGSYETELISPRNKEEFNSLLKRKNPQIEIKRVASYPLSLFYFGFVI</sequence>
<keyword evidence="1" id="KW-1133">Transmembrane helix</keyword>